<evidence type="ECO:0000313" key="2">
    <source>
        <dbReference type="Proteomes" id="UP001152320"/>
    </source>
</evidence>
<evidence type="ECO:0000313" key="1">
    <source>
        <dbReference type="EMBL" id="KAJ8036860.1"/>
    </source>
</evidence>
<accession>A0A9Q1C293</accession>
<keyword evidence="2" id="KW-1185">Reference proteome</keyword>
<proteinExistence type="predicted"/>
<comment type="caution">
    <text evidence="1">The sequence shown here is derived from an EMBL/GenBank/DDBJ whole genome shotgun (WGS) entry which is preliminary data.</text>
</comment>
<protein>
    <submittedName>
        <fullName evidence="1">Uncharacterized protein</fullName>
    </submittedName>
</protein>
<name>A0A9Q1C293_HOLLE</name>
<dbReference type="EMBL" id="JAIZAY010000008">
    <property type="protein sequence ID" value="KAJ8036860.1"/>
    <property type="molecule type" value="Genomic_DNA"/>
</dbReference>
<organism evidence="1 2">
    <name type="scientific">Holothuria leucospilota</name>
    <name type="common">Black long sea cucumber</name>
    <name type="synonym">Mertensiothuria leucospilota</name>
    <dbReference type="NCBI Taxonomy" id="206669"/>
    <lineage>
        <taxon>Eukaryota</taxon>
        <taxon>Metazoa</taxon>
        <taxon>Echinodermata</taxon>
        <taxon>Eleutherozoa</taxon>
        <taxon>Echinozoa</taxon>
        <taxon>Holothuroidea</taxon>
        <taxon>Aspidochirotacea</taxon>
        <taxon>Aspidochirotida</taxon>
        <taxon>Holothuriidae</taxon>
        <taxon>Holothuria</taxon>
    </lineage>
</organism>
<sequence length="95" mass="10933">MEFSHNYCCGSLRNTRLLLLTCKRQTETRRATNRGCIHSFTKDTNHTRTHVHPTQEDNMAFQLEDLPPSYEDAIKILPPPPVYNSTVTTISDTVR</sequence>
<gene>
    <name evidence="1" type="ORF">HOLleu_17506</name>
</gene>
<dbReference type="AlphaFoldDB" id="A0A9Q1C293"/>
<dbReference type="Proteomes" id="UP001152320">
    <property type="component" value="Chromosome 8"/>
</dbReference>
<reference evidence="1" key="1">
    <citation type="submission" date="2021-10" db="EMBL/GenBank/DDBJ databases">
        <title>Tropical sea cucumber genome reveals ecological adaptation and Cuvierian tubules defense mechanism.</title>
        <authorList>
            <person name="Chen T."/>
        </authorList>
    </citation>
    <scope>NUCLEOTIDE SEQUENCE</scope>
    <source>
        <strain evidence="1">Nanhai2018</strain>
        <tissue evidence="1">Muscle</tissue>
    </source>
</reference>